<dbReference type="AlphaFoldDB" id="A0A4R9BW32"/>
<feature type="domain" description="Septum formation-related" evidence="1">
    <location>
        <begin position="78"/>
        <end position="178"/>
    </location>
</feature>
<accession>A0A4R9BW32</accession>
<sequence length="190" mass="20429">MVGHVFSERMVSGARRALGAVLAGMLVVGVSGCVGQRPDVAEEFTAQRAVPSDTPSAVPIPAPERSNADAQLFHPEVGQCVDVRKDGPTGPESVVPCNETHDDEAYAHVTLDGSDGAEYPGEATTQELANSLCRQEFADFVGVRYEDSVFEFLPMYPSESSWNLHADRRVTCLIWNPSDSLTVSLRGAGY</sequence>
<gene>
    <name evidence="2" type="ORF">E3T61_07150</name>
</gene>
<dbReference type="EMBL" id="SOHM01000012">
    <property type="protein sequence ID" value="TFD92080.1"/>
    <property type="molecule type" value="Genomic_DNA"/>
</dbReference>
<dbReference type="RefSeq" id="WP_134640192.1">
    <property type="nucleotide sequence ID" value="NZ_SOHM01000012.1"/>
</dbReference>
<dbReference type="OrthoDB" id="3628931at2"/>
<dbReference type="Pfam" id="PF13845">
    <property type="entry name" value="Septum_form"/>
    <property type="match status" value="1"/>
</dbReference>
<name>A0A4R9BW32_9MICO</name>
<evidence type="ECO:0000313" key="3">
    <source>
        <dbReference type="Proteomes" id="UP000298468"/>
    </source>
</evidence>
<keyword evidence="3" id="KW-1185">Reference proteome</keyword>
<evidence type="ECO:0000259" key="1">
    <source>
        <dbReference type="Pfam" id="PF13845"/>
    </source>
</evidence>
<reference evidence="2 3" key="1">
    <citation type="submission" date="2019-03" db="EMBL/GenBank/DDBJ databases">
        <title>Genomics of glacier-inhabiting Cryobacterium strains.</title>
        <authorList>
            <person name="Liu Q."/>
            <person name="Xin Y.-H."/>
        </authorList>
    </citation>
    <scope>NUCLEOTIDE SEQUENCE [LARGE SCALE GENOMIC DNA]</scope>
    <source>
        <strain evidence="2 3">Sr59</strain>
    </source>
</reference>
<dbReference type="InterPro" id="IPR026004">
    <property type="entry name" value="Septum_form"/>
</dbReference>
<organism evidence="2 3">
    <name type="scientific">Cryobacterium lactosi</name>
    <dbReference type="NCBI Taxonomy" id="1259202"/>
    <lineage>
        <taxon>Bacteria</taxon>
        <taxon>Bacillati</taxon>
        <taxon>Actinomycetota</taxon>
        <taxon>Actinomycetes</taxon>
        <taxon>Micrococcales</taxon>
        <taxon>Microbacteriaceae</taxon>
        <taxon>Cryobacterium</taxon>
    </lineage>
</organism>
<proteinExistence type="predicted"/>
<evidence type="ECO:0000313" key="2">
    <source>
        <dbReference type="EMBL" id="TFD92080.1"/>
    </source>
</evidence>
<dbReference type="Proteomes" id="UP000298468">
    <property type="component" value="Unassembled WGS sequence"/>
</dbReference>
<comment type="caution">
    <text evidence="2">The sequence shown here is derived from an EMBL/GenBank/DDBJ whole genome shotgun (WGS) entry which is preliminary data.</text>
</comment>
<protein>
    <recommendedName>
        <fullName evidence="1">Septum formation-related domain-containing protein</fullName>
    </recommendedName>
</protein>